<evidence type="ECO:0000313" key="12">
    <source>
        <dbReference type="Proteomes" id="UP001432401"/>
    </source>
</evidence>
<dbReference type="InterPro" id="IPR001264">
    <property type="entry name" value="Glyco_trans_51"/>
</dbReference>
<proteinExistence type="predicted"/>
<keyword evidence="3" id="KW-0328">Glycosyltransferase</keyword>
<dbReference type="InterPro" id="IPR005543">
    <property type="entry name" value="PASTA_dom"/>
</dbReference>
<dbReference type="InterPro" id="IPR012338">
    <property type="entry name" value="Beta-lactam/transpept-like"/>
</dbReference>
<dbReference type="InterPro" id="IPR036950">
    <property type="entry name" value="PBP_transglycosylase"/>
</dbReference>
<accession>A0ABV2A456</accession>
<evidence type="ECO:0000313" key="11">
    <source>
        <dbReference type="EMBL" id="MES0838137.1"/>
    </source>
</evidence>
<evidence type="ECO:0000256" key="3">
    <source>
        <dbReference type="ARBA" id="ARBA00022676"/>
    </source>
</evidence>
<dbReference type="Pfam" id="PF00905">
    <property type="entry name" value="Transpeptidase"/>
    <property type="match status" value="1"/>
</dbReference>
<keyword evidence="4" id="KW-0808">Transferase</keyword>
<dbReference type="EMBL" id="JBEQNB010000024">
    <property type="protein sequence ID" value="MES0838137.1"/>
    <property type="molecule type" value="Genomic_DNA"/>
</dbReference>
<feature type="region of interest" description="Disordered" evidence="9">
    <location>
        <begin position="728"/>
        <end position="792"/>
    </location>
</feature>
<evidence type="ECO:0000259" key="10">
    <source>
        <dbReference type="PROSITE" id="PS51178"/>
    </source>
</evidence>
<evidence type="ECO:0000256" key="7">
    <source>
        <dbReference type="ARBA" id="ARBA00034000"/>
    </source>
</evidence>
<sequence length="792" mass="83999">MLQRISQLVVVGVIAGLLVAALALPAVGGLGITARNVASGFLDMPSNLETPPPPQRSTIYDSEGGVIAEIFDQNRELVELDDVSPLMVDAILAIEDARFYEHGGLDVSGTLRAAVRTMGGNTEGASSITQQYVKNVQIEAATSQEELDHAREESIARKIRELRYAVALEQRMSKDEILEGYLNIAYFSDGAYGVESAAQHFFQVPASDLELHQAATIAGLVRYPYLYNPRFFPDQTIERRNVVLDRMVATGAVTEAEAEEAKAEGMDLDLDTPPNGCVPSDQPFFCDYVVQEIEQDERFGPNETERARWLRTAGLEIHTTLDPQTQEAGQAAVDKWVPRENESRKVAAEVVIEPGTGHILGMVQSRNYGPDESKLGETSINFATDADRGGSSGFQAGSTFKAITLAAALDEGLPFSTSFNSPTSVSVSGQRSCNGGTLATWTPSNSGDTRSNTTHNMVSGTKASSNTYFAQLQRQVGICDVMEMAETLGLQRADGTKFTENENSLANSSFTLGSEEVSPLRVSNAYATFASGGMYCEPQAISQIEDRQSGTTIDIEPECSRAIDEDVADGVAYLLSQTFNGGTASSLGIGRPTAGKTGTTDGSAAAWFAGFTPQMAGAVFVGDPRGPQQHPLRNVTIGDRHFGVVYGATIPGPIWQETMRGAHEGVEVEQLPSAPGRFGSTSGPRAPEPDDEASPASDDGGVPNVVGQPENDAVAALQAAGYSVNVSQTRVRSGEPEGSVAAVNPDPGTRLPEGATVNVFLSNGGGTASGTGPDEDWLPVQPAHLPHGRDGD</sequence>
<protein>
    <submittedName>
        <fullName evidence="11">Penicillin-binding protein</fullName>
    </submittedName>
</protein>
<keyword evidence="12" id="KW-1185">Reference proteome</keyword>
<dbReference type="Gene3D" id="3.30.10.20">
    <property type="match status" value="1"/>
</dbReference>
<dbReference type="PANTHER" id="PTHR32282">
    <property type="entry name" value="BINDING PROTEIN TRANSPEPTIDASE, PUTATIVE-RELATED"/>
    <property type="match status" value="1"/>
</dbReference>
<comment type="caution">
    <text evidence="11">The sequence shown here is derived from an EMBL/GenBank/DDBJ whole genome shotgun (WGS) entry which is preliminary data.</text>
</comment>
<feature type="region of interest" description="Disordered" evidence="9">
    <location>
        <begin position="671"/>
        <end position="708"/>
    </location>
</feature>
<dbReference type="Gene3D" id="1.10.3810.10">
    <property type="entry name" value="Biosynthetic peptidoglycan transglycosylase-like"/>
    <property type="match status" value="1"/>
</dbReference>
<evidence type="ECO:0000256" key="2">
    <source>
        <dbReference type="ARBA" id="ARBA00022670"/>
    </source>
</evidence>
<dbReference type="InterPro" id="IPR023346">
    <property type="entry name" value="Lysozyme-like_dom_sf"/>
</dbReference>
<dbReference type="Pfam" id="PF00912">
    <property type="entry name" value="Transgly"/>
    <property type="match status" value="1"/>
</dbReference>
<comment type="catalytic activity">
    <reaction evidence="7">
        <text>Preferential cleavage: (Ac)2-L-Lys-D-Ala-|-D-Ala. Also transpeptidation of peptidyl-alanyl moieties that are N-acyl substituents of D-alanine.</text>
        <dbReference type="EC" id="3.4.16.4"/>
    </reaction>
</comment>
<gene>
    <name evidence="11" type="ORF">ABUK86_30515</name>
</gene>
<dbReference type="Pfam" id="PF03793">
    <property type="entry name" value="PASTA"/>
    <property type="match status" value="1"/>
</dbReference>
<evidence type="ECO:0000256" key="8">
    <source>
        <dbReference type="ARBA" id="ARBA00049902"/>
    </source>
</evidence>
<evidence type="ECO:0000256" key="6">
    <source>
        <dbReference type="ARBA" id="ARBA00023268"/>
    </source>
</evidence>
<evidence type="ECO:0000256" key="5">
    <source>
        <dbReference type="ARBA" id="ARBA00022801"/>
    </source>
</evidence>
<keyword evidence="6" id="KW-0511">Multifunctional enzyme</keyword>
<dbReference type="PROSITE" id="PS51178">
    <property type="entry name" value="PASTA"/>
    <property type="match status" value="1"/>
</dbReference>
<dbReference type="Proteomes" id="UP001432401">
    <property type="component" value="Unassembled WGS sequence"/>
</dbReference>
<name>A0ABV2A456_9ACTN</name>
<dbReference type="RefSeq" id="WP_344179098.1">
    <property type="nucleotide sequence ID" value="NZ_JBEQNA010000021.1"/>
</dbReference>
<evidence type="ECO:0000256" key="1">
    <source>
        <dbReference type="ARBA" id="ARBA00022645"/>
    </source>
</evidence>
<keyword evidence="5" id="KW-0378">Hydrolase</keyword>
<reference evidence="11 12" key="1">
    <citation type="submission" date="2024-06" db="EMBL/GenBank/DDBJ databases">
        <authorList>
            <person name="Bataeva Y.V."/>
            <person name="Grigorian L.N."/>
            <person name="Solomentsev V.I."/>
        </authorList>
    </citation>
    <scope>NUCLEOTIDE SEQUENCE [LARGE SCALE GENOMIC DNA]</scope>
    <source>
        <strain evidence="12">SCPM-O-B-12605 (RCAM04882)</strain>
    </source>
</reference>
<dbReference type="Gene3D" id="3.40.710.10">
    <property type="entry name" value="DD-peptidase/beta-lactamase superfamily"/>
    <property type="match status" value="1"/>
</dbReference>
<dbReference type="InterPro" id="IPR001460">
    <property type="entry name" value="PCN-bd_Tpept"/>
</dbReference>
<organism evidence="11 12">
    <name type="scientific">Nocardiopsis tropica</name>
    <dbReference type="NCBI Taxonomy" id="109330"/>
    <lineage>
        <taxon>Bacteria</taxon>
        <taxon>Bacillati</taxon>
        <taxon>Actinomycetota</taxon>
        <taxon>Actinomycetes</taxon>
        <taxon>Streptosporangiales</taxon>
        <taxon>Nocardiopsidaceae</taxon>
        <taxon>Nocardiopsis</taxon>
    </lineage>
</organism>
<evidence type="ECO:0000256" key="9">
    <source>
        <dbReference type="SAM" id="MobiDB-lite"/>
    </source>
</evidence>
<dbReference type="SMART" id="SM00740">
    <property type="entry name" value="PASTA"/>
    <property type="match status" value="1"/>
</dbReference>
<feature type="domain" description="PASTA" evidence="10">
    <location>
        <begin position="696"/>
        <end position="763"/>
    </location>
</feature>
<keyword evidence="1" id="KW-0121">Carboxypeptidase</keyword>
<comment type="catalytic activity">
    <reaction evidence="8">
        <text>[GlcNAc-(1-&gt;4)-Mur2Ac(oyl-L-Ala-gamma-D-Glu-L-Lys-D-Ala-D-Ala)](n)-di-trans,octa-cis-undecaprenyl diphosphate + beta-D-GlcNAc-(1-&gt;4)-Mur2Ac(oyl-L-Ala-gamma-D-Glu-L-Lys-D-Ala-D-Ala)-di-trans,octa-cis-undecaprenyl diphosphate = [GlcNAc-(1-&gt;4)-Mur2Ac(oyl-L-Ala-gamma-D-Glu-L-Lys-D-Ala-D-Ala)](n+1)-di-trans,octa-cis-undecaprenyl diphosphate + di-trans,octa-cis-undecaprenyl diphosphate + H(+)</text>
        <dbReference type="Rhea" id="RHEA:23708"/>
        <dbReference type="Rhea" id="RHEA-COMP:9602"/>
        <dbReference type="Rhea" id="RHEA-COMP:9603"/>
        <dbReference type="ChEBI" id="CHEBI:15378"/>
        <dbReference type="ChEBI" id="CHEBI:58405"/>
        <dbReference type="ChEBI" id="CHEBI:60033"/>
        <dbReference type="ChEBI" id="CHEBI:78435"/>
        <dbReference type="EC" id="2.4.99.28"/>
    </reaction>
</comment>
<keyword evidence="2" id="KW-0645">Protease</keyword>
<evidence type="ECO:0000256" key="4">
    <source>
        <dbReference type="ARBA" id="ARBA00022679"/>
    </source>
</evidence>
<dbReference type="SUPFAM" id="SSF53955">
    <property type="entry name" value="Lysozyme-like"/>
    <property type="match status" value="1"/>
</dbReference>
<dbReference type="CDD" id="cd06577">
    <property type="entry name" value="PASTA_pknB"/>
    <property type="match status" value="1"/>
</dbReference>
<dbReference type="SUPFAM" id="SSF56601">
    <property type="entry name" value="beta-lactamase/transpeptidase-like"/>
    <property type="match status" value="1"/>
</dbReference>
<dbReference type="PANTHER" id="PTHR32282:SF33">
    <property type="entry name" value="PEPTIDOGLYCAN GLYCOSYLTRANSFERASE"/>
    <property type="match status" value="1"/>
</dbReference>
<dbReference type="InterPro" id="IPR050396">
    <property type="entry name" value="Glycosyltr_51/Transpeptidase"/>
</dbReference>